<dbReference type="Proteomes" id="UP000887568">
    <property type="component" value="Unplaced"/>
</dbReference>
<sequence length="450" mass="50462">MNWVGGVRNRLKTKDEKQRQKDFFEKMKYGSRVKKLKRSSSGKEGSLGASLDLLSLQAADFSAEKFRKSDSVKSTKTQVKKVELDRSRGLFPLHHRCEELELSMSPGAPSKLQLQDPDQRNTDYPHSKEHMQTAYSSFTTPSEQLEYDTYGMKTGEAPKTEYSDCQSYPSIQSSSQFHSTPVVEEFPQAPVPQQHQGKHFEDLFFSCIPNDTLTIKKEVPDDLSVISDEQLSEEFDYSPLSSIPSESSAASSLIMLSPDSQPTFEHDQMPVHSSQPGLQFQSGGLHSSPIDLTQYTIGPRDNEMTKHPISDTSHSEDWVSDSSLTTVCDHYEESHQGQRQQEDSVSTVQQVDLICGEEGDFLSPFCKRAKVSSRKTSQENPASPEISTSTASPVDLSNTMNRGKATEEQNSLKKEDVRSVCTEANSFKWKAFVSGQAFREKPVIDNKDRI</sequence>
<name>A0A913Z703_PATMI</name>
<dbReference type="GeneID" id="119721497"/>
<evidence type="ECO:0000313" key="2">
    <source>
        <dbReference type="EnsemblMetazoa" id="XP_038047502.1"/>
    </source>
</evidence>
<feature type="compositionally biased region" description="Basic and acidic residues" evidence="1">
    <location>
        <begin position="117"/>
        <end position="126"/>
    </location>
</feature>
<feature type="region of interest" description="Disordered" evidence="1">
    <location>
        <begin position="372"/>
        <end position="416"/>
    </location>
</feature>
<feature type="compositionally biased region" description="Polar residues" evidence="1">
    <location>
        <begin position="374"/>
        <end position="401"/>
    </location>
</feature>
<dbReference type="EnsemblMetazoa" id="XM_038191574.1">
    <property type="protein sequence ID" value="XP_038047502.1"/>
    <property type="gene ID" value="LOC119721497"/>
</dbReference>
<evidence type="ECO:0000313" key="3">
    <source>
        <dbReference type="Proteomes" id="UP000887568"/>
    </source>
</evidence>
<proteinExistence type="predicted"/>
<dbReference type="OrthoDB" id="6430388at2759"/>
<organism evidence="2 3">
    <name type="scientific">Patiria miniata</name>
    <name type="common">Bat star</name>
    <name type="synonym">Asterina miniata</name>
    <dbReference type="NCBI Taxonomy" id="46514"/>
    <lineage>
        <taxon>Eukaryota</taxon>
        <taxon>Metazoa</taxon>
        <taxon>Echinodermata</taxon>
        <taxon>Eleutherozoa</taxon>
        <taxon>Asterozoa</taxon>
        <taxon>Asteroidea</taxon>
        <taxon>Valvatacea</taxon>
        <taxon>Valvatida</taxon>
        <taxon>Asterinidae</taxon>
        <taxon>Patiria</taxon>
    </lineage>
</organism>
<reference evidence="2" key="1">
    <citation type="submission" date="2022-11" db="UniProtKB">
        <authorList>
            <consortium name="EnsemblMetazoa"/>
        </authorList>
    </citation>
    <scope>IDENTIFICATION</scope>
</reference>
<dbReference type="PANTHER" id="PTHR35158">
    <property type="entry name" value="CDNA SEQUENCE CN725425"/>
    <property type="match status" value="1"/>
</dbReference>
<feature type="compositionally biased region" description="Basic and acidic residues" evidence="1">
    <location>
        <begin position="404"/>
        <end position="416"/>
    </location>
</feature>
<dbReference type="InterPro" id="IPR027883">
    <property type="entry name" value="Redic1-like"/>
</dbReference>
<dbReference type="OMA" id="DHYEESH"/>
<dbReference type="RefSeq" id="XP_038047502.1">
    <property type="nucleotide sequence ID" value="XM_038191574.1"/>
</dbReference>
<dbReference type="AlphaFoldDB" id="A0A913Z703"/>
<keyword evidence="3" id="KW-1185">Reference proteome</keyword>
<accession>A0A913Z703</accession>
<evidence type="ECO:0000256" key="1">
    <source>
        <dbReference type="SAM" id="MobiDB-lite"/>
    </source>
</evidence>
<protein>
    <submittedName>
        <fullName evidence="2">Uncharacterized protein</fullName>
    </submittedName>
</protein>
<feature type="region of interest" description="Disordered" evidence="1">
    <location>
        <begin position="102"/>
        <end position="126"/>
    </location>
</feature>
<dbReference type="PANTHER" id="PTHR35158:SF1">
    <property type="entry name" value="CDNA SEQUENCE CN725425"/>
    <property type="match status" value="1"/>
</dbReference>